<dbReference type="AlphaFoldDB" id="A0A494XXF7"/>
<comment type="similarity">
    <text evidence="4">Belongs to the BamB family.</text>
</comment>
<evidence type="ECO:0000259" key="6">
    <source>
        <dbReference type="Pfam" id="PF13360"/>
    </source>
</evidence>
<dbReference type="Gene3D" id="2.130.10.10">
    <property type="entry name" value="YVTN repeat-like/Quinoprotein amine dehydrogenase"/>
    <property type="match status" value="1"/>
</dbReference>
<dbReference type="SUPFAM" id="SSF50998">
    <property type="entry name" value="Quinoprotein alcohol dehydrogenase-like"/>
    <property type="match status" value="1"/>
</dbReference>
<dbReference type="RefSeq" id="WP_121087142.1">
    <property type="nucleotide sequence ID" value="NZ_RBZU01000005.1"/>
</dbReference>
<dbReference type="InterPro" id="IPR017687">
    <property type="entry name" value="BamB"/>
</dbReference>
<dbReference type="GO" id="GO:0043165">
    <property type="term" value="P:Gram-negative-bacterium-type cell outer membrane assembly"/>
    <property type="evidence" value="ECO:0007669"/>
    <property type="project" value="UniProtKB-UniRule"/>
</dbReference>
<dbReference type="EMBL" id="RBZU01000005">
    <property type="protein sequence ID" value="RKP54605.1"/>
    <property type="molecule type" value="Genomic_DNA"/>
</dbReference>
<comment type="caution">
    <text evidence="7">The sequence shown here is derived from an EMBL/GenBank/DDBJ whole genome shotgun (WGS) entry which is preliminary data.</text>
</comment>
<dbReference type="NCBIfam" id="TIGR03300">
    <property type="entry name" value="assembly_YfgL"/>
    <property type="match status" value="1"/>
</dbReference>
<keyword evidence="3 4" id="KW-0998">Cell outer membrane</keyword>
<protein>
    <recommendedName>
        <fullName evidence="4">Outer membrane protein assembly factor BamB</fullName>
    </recommendedName>
</protein>
<reference evidence="7 8" key="1">
    <citation type="submission" date="2018-10" db="EMBL/GenBank/DDBJ databases">
        <title>Robbsia sp. DHC34, isolated from soil.</title>
        <authorList>
            <person name="Gao Z.-H."/>
            <person name="Qiu L.-H."/>
        </authorList>
    </citation>
    <scope>NUCLEOTIDE SEQUENCE [LARGE SCALE GENOMIC DNA]</scope>
    <source>
        <strain evidence="7 8">DHC34</strain>
    </source>
</reference>
<dbReference type="Proteomes" id="UP000270342">
    <property type="component" value="Unassembled WGS sequence"/>
</dbReference>
<name>A0A494XXF7_9BURK</name>
<sequence>MRYPTKVSIARAAQWLGSVVVTVSLASVLAACTSHEDPRREPTPLSDFKPTLDVKPVWTSSVGKAGKYLFQPIAVGNDVYAAGQNGSVIKIDGASGKTEWSVKVEDDLSAGVGSDGTLVAVGGLDGTVYVLGNDGKQLWKANASGEIVTPPLVGNGYVLVRTIDGRITAFNANTGEQKWSYRNRAVPLNLRTTVGMIFAGPTAVLAGFPGGALAALNLETGDAYWQTPVSYPTGVTEVERINDVAGSPTLVGRETCAVTFQGRIGCFEAESGRPVWEQPFSSYGGLTADQNVVVSTNDWSEVSLYDAANGTRVWQNSALKSRTLTVPTIIGNAIAVGDFEGYVHFLSRDSGVLVARVKTNGSGVSAAPVVAGDTLVVQARDGDLYAYRAQ</sequence>
<comment type="function">
    <text evidence="4">Part of the outer membrane protein assembly complex, which is involved in assembly and insertion of beta-barrel proteins into the outer membrane.</text>
</comment>
<dbReference type="InterPro" id="IPR018391">
    <property type="entry name" value="PQQ_b-propeller_rpt"/>
</dbReference>
<keyword evidence="1 4" id="KW-0732">Signal</keyword>
<dbReference type="HAMAP" id="MF_00923">
    <property type="entry name" value="OM_assembly_BamB"/>
    <property type="match status" value="1"/>
</dbReference>
<keyword evidence="4" id="KW-0564">Palmitate</keyword>
<comment type="subunit">
    <text evidence="4">Part of the Bam complex.</text>
</comment>
<gene>
    <name evidence="4 7" type="primary">bamB</name>
    <name evidence="7" type="ORF">D7S86_13115</name>
</gene>
<dbReference type="InterPro" id="IPR002372">
    <property type="entry name" value="PQQ_rpt_dom"/>
</dbReference>
<feature type="domain" description="Pyrrolo-quinoline quinone repeat" evidence="6">
    <location>
        <begin position="85"/>
        <end position="316"/>
    </location>
</feature>
<dbReference type="GO" id="GO:0051205">
    <property type="term" value="P:protein insertion into membrane"/>
    <property type="evidence" value="ECO:0007669"/>
    <property type="project" value="UniProtKB-UniRule"/>
</dbReference>
<evidence type="ECO:0000256" key="3">
    <source>
        <dbReference type="ARBA" id="ARBA00023237"/>
    </source>
</evidence>
<feature type="chain" id="PRO_5019873737" description="Outer membrane protein assembly factor BamB" evidence="5">
    <location>
        <begin position="31"/>
        <end position="390"/>
    </location>
</feature>
<dbReference type="GO" id="GO:0009279">
    <property type="term" value="C:cell outer membrane"/>
    <property type="evidence" value="ECO:0007669"/>
    <property type="project" value="UniProtKB-SubCell"/>
</dbReference>
<evidence type="ECO:0000313" key="8">
    <source>
        <dbReference type="Proteomes" id="UP000270342"/>
    </source>
</evidence>
<feature type="signal peptide" evidence="5">
    <location>
        <begin position="1"/>
        <end position="30"/>
    </location>
</feature>
<dbReference type="InterPro" id="IPR015943">
    <property type="entry name" value="WD40/YVTN_repeat-like_dom_sf"/>
</dbReference>
<dbReference type="PROSITE" id="PS51257">
    <property type="entry name" value="PROKAR_LIPOPROTEIN"/>
    <property type="match status" value="1"/>
</dbReference>
<proteinExistence type="inferred from homology"/>
<keyword evidence="8" id="KW-1185">Reference proteome</keyword>
<evidence type="ECO:0000256" key="4">
    <source>
        <dbReference type="HAMAP-Rule" id="MF_00923"/>
    </source>
</evidence>
<dbReference type="OrthoDB" id="5173551at2"/>
<dbReference type="PANTHER" id="PTHR34512">
    <property type="entry name" value="CELL SURFACE PROTEIN"/>
    <property type="match status" value="1"/>
</dbReference>
<dbReference type="PANTHER" id="PTHR34512:SF30">
    <property type="entry name" value="OUTER MEMBRANE PROTEIN ASSEMBLY FACTOR BAMB"/>
    <property type="match status" value="1"/>
</dbReference>
<organism evidence="7 8">
    <name type="scientific">Pararobbsia silviterrae</name>
    <dbReference type="NCBI Taxonomy" id="1792498"/>
    <lineage>
        <taxon>Bacteria</taxon>
        <taxon>Pseudomonadati</taxon>
        <taxon>Pseudomonadota</taxon>
        <taxon>Betaproteobacteria</taxon>
        <taxon>Burkholderiales</taxon>
        <taxon>Burkholderiaceae</taxon>
        <taxon>Pararobbsia</taxon>
    </lineage>
</organism>
<accession>A0A494XXF7</accession>
<evidence type="ECO:0000256" key="2">
    <source>
        <dbReference type="ARBA" id="ARBA00023136"/>
    </source>
</evidence>
<dbReference type="SMART" id="SM00564">
    <property type="entry name" value="PQQ"/>
    <property type="match status" value="6"/>
</dbReference>
<evidence type="ECO:0000256" key="5">
    <source>
        <dbReference type="SAM" id="SignalP"/>
    </source>
</evidence>
<evidence type="ECO:0000256" key="1">
    <source>
        <dbReference type="ARBA" id="ARBA00022729"/>
    </source>
</evidence>
<keyword evidence="4" id="KW-0449">Lipoprotein</keyword>
<evidence type="ECO:0000313" key="7">
    <source>
        <dbReference type="EMBL" id="RKP54605.1"/>
    </source>
</evidence>
<comment type="subcellular location">
    <subcellularLocation>
        <location evidence="4">Cell outer membrane</location>
        <topology evidence="4">Lipid-anchor</topology>
    </subcellularLocation>
</comment>
<dbReference type="InterPro" id="IPR011047">
    <property type="entry name" value="Quinoprotein_ADH-like_sf"/>
</dbReference>
<dbReference type="Pfam" id="PF13360">
    <property type="entry name" value="PQQ_2"/>
    <property type="match status" value="1"/>
</dbReference>
<keyword evidence="2 4" id="KW-0472">Membrane</keyword>